<dbReference type="RefSeq" id="WP_084374140.1">
    <property type="nucleotide sequence ID" value="NZ_FWYF01000004.1"/>
</dbReference>
<dbReference type="EMBL" id="FWYF01000004">
    <property type="protein sequence ID" value="SMD37864.1"/>
    <property type="molecule type" value="Genomic_DNA"/>
</dbReference>
<keyword evidence="3 8" id="KW-0808">Transferase</keyword>
<dbReference type="GO" id="GO:0003841">
    <property type="term" value="F:1-acylglycerol-3-phosphate O-acyltransferase activity"/>
    <property type="evidence" value="ECO:0007669"/>
    <property type="project" value="TreeGrafter"/>
</dbReference>
<accession>A0A1W2GMS6</accession>
<keyword evidence="5 8" id="KW-0012">Acyltransferase</keyword>
<reference evidence="8 9" key="1">
    <citation type="submission" date="2017-04" db="EMBL/GenBank/DDBJ databases">
        <authorList>
            <person name="Afonso C.L."/>
            <person name="Miller P.J."/>
            <person name="Scott M.A."/>
            <person name="Spackman E."/>
            <person name="Goraichik I."/>
            <person name="Dimitrov K.M."/>
            <person name="Suarez D.L."/>
            <person name="Swayne D.E."/>
        </authorList>
    </citation>
    <scope>NUCLEOTIDE SEQUENCE [LARGE SCALE GENOMIC DNA]</scope>
    <source>
        <strain evidence="8 9">DSM 26133</strain>
    </source>
</reference>
<comment type="pathway">
    <text evidence="1">Lipid metabolism.</text>
</comment>
<dbReference type="PANTHER" id="PTHR10434:SF64">
    <property type="entry name" value="1-ACYL-SN-GLYCEROL-3-PHOSPHATE ACYLTRANSFERASE-RELATED"/>
    <property type="match status" value="1"/>
</dbReference>
<dbReference type="GO" id="GO:0006654">
    <property type="term" value="P:phosphatidic acid biosynthetic process"/>
    <property type="evidence" value="ECO:0007669"/>
    <property type="project" value="TreeGrafter"/>
</dbReference>
<dbReference type="SMART" id="SM00563">
    <property type="entry name" value="PlsC"/>
    <property type="match status" value="1"/>
</dbReference>
<dbReference type="OrthoDB" id="9803035at2"/>
<dbReference type="SUPFAM" id="SSF69593">
    <property type="entry name" value="Glycerol-3-phosphate (1)-acyltransferase"/>
    <property type="match status" value="1"/>
</dbReference>
<evidence type="ECO:0000259" key="7">
    <source>
        <dbReference type="SMART" id="SM00563"/>
    </source>
</evidence>
<name>A0A1W2GMS6_REIFA</name>
<organism evidence="8 9">
    <name type="scientific">Reichenbachiella faecimaris</name>
    <dbReference type="NCBI Taxonomy" id="692418"/>
    <lineage>
        <taxon>Bacteria</taxon>
        <taxon>Pseudomonadati</taxon>
        <taxon>Bacteroidota</taxon>
        <taxon>Cytophagia</taxon>
        <taxon>Cytophagales</taxon>
        <taxon>Reichenbachiellaceae</taxon>
        <taxon>Reichenbachiella</taxon>
    </lineage>
</organism>
<evidence type="ECO:0000313" key="9">
    <source>
        <dbReference type="Proteomes" id="UP000192472"/>
    </source>
</evidence>
<keyword evidence="9" id="KW-1185">Reference proteome</keyword>
<keyword evidence="6" id="KW-1133">Transmembrane helix</keyword>
<evidence type="ECO:0000256" key="3">
    <source>
        <dbReference type="ARBA" id="ARBA00022679"/>
    </source>
</evidence>
<evidence type="ECO:0000256" key="1">
    <source>
        <dbReference type="ARBA" id="ARBA00005189"/>
    </source>
</evidence>
<dbReference type="Pfam" id="PF01553">
    <property type="entry name" value="Acyltransferase"/>
    <property type="match status" value="1"/>
</dbReference>
<dbReference type="AlphaFoldDB" id="A0A1W2GMS6"/>
<evidence type="ECO:0000313" key="8">
    <source>
        <dbReference type="EMBL" id="SMD37864.1"/>
    </source>
</evidence>
<proteinExistence type="predicted"/>
<evidence type="ECO:0000256" key="4">
    <source>
        <dbReference type="ARBA" id="ARBA00023098"/>
    </source>
</evidence>
<sequence length="243" mass="28264">MINALRRSYLFYSSVVFFGLFILLIPFFSLAILFNLPTFAVSLNRYWGKLFYTLIGITTVVENKHYLDKKGTYIFCPNHFSFLDITLMPILPVPFKFVGKVSITNIPVFGYFYKKFHITVDREKLKDRYATYQKSVEALRKGYSLTIFPEGGIHASHSTIMGRFKEGPFRMAIETGACLVPITLADNWYILPDDGKFLMFWKRKNRLIIHEPIDPSNYSLSGIKDFQSHVRNQIQQELDRLNA</sequence>
<keyword evidence="2" id="KW-0444">Lipid biosynthesis</keyword>
<dbReference type="STRING" id="692418.SAMN04488029_3503"/>
<keyword evidence="4" id="KW-0443">Lipid metabolism</keyword>
<gene>
    <name evidence="8" type="ORF">SAMN04488029_3503</name>
</gene>
<evidence type="ECO:0000256" key="5">
    <source>
        <dbReference type="ARBA" id="ARBA00023315"/>
    </source>
</evidence>
<evidence type="ECO:0000256" key="6">
    <source>
        <dbReference type="SAM" id="Phobius"/>
    </source>
</evidence>
<keyword evidence="6" id="KW-0812">Transmembrane</keyword>
<dbReference type="InterPro" id="IPR002123">
    <property type="entry name" value="Plipid/glycerol_acylTrfase"/>
</dbReference>
<dbReference type="Proteomes" id="UP000192472">
    <property type="component" value="Unassembled WGS sequence"/>
</dbReference>
<dbReference type="PANTHER" id="PTHR10434">
    <property type="entry name" value="1-ACYL-SN-GLYCEROL-3-PHOSPHATE ACYLTRANSFERASE"/>
    <property type="match status" value="1"/>
</dbReference>
<feature type="transmembrane region" description="Helical" evidence="6">
    <location>
        <begin position="9"/>
        <end position="34"/>
    </location>
</feature>
<dbReference type="CDD" id="cd07989">
    <property type="entry name" value="LPLAT_AGPAT-like"/>
    <property type="match status" value="1"/>
</dbReference>
<keyword evidence="6" id="KW-0472">Membrane</keyword>
<protein>
    <submittedName>
        <fullName evidence="8">1-acyl-sn-glycerol-3-phosphate acyltransferase</fullName>
    </submittedName>
</protein>
<evidence type="ECO:0000256" key="2">
    <source>
        <dbReference type="ARBA" id="ARBA00022516"/>
    </source>
</evidence>
<feature type="domain" description="Phospholipid/glycerol acyltransferase" evidence="7">
    <location>
        <begin position="73"/>
        <end position="187"/>
    </location>
</feature>